<dbReference type="AlphaFoldDB" id="A0A433Q658"/>
<keyword evidence="1" id="KW-0472">Membrane</keyword>
<accession>A0A433Q658</accession>
<dbReference type="Proteomes" id="UP000274822">
    <property type="component" value="Unassembled WGS sequence"/>
</dbReference>
<evidence type="ECO:0000256" key="1">
    <source>
        <dbReference type="SAM" id="Phobius"/>
    </source>
</evidence>
<keyword evidence="3" id="KW-1185">Reference proteome</keyword>
<name>A0A433Q658_9FUNG</name>
<protein>
    <submittedName>
        <fullName evidence="2">Uncharacterized protein</fullName>
    </submittedName>
</protein>
<keyword evidence="1" id="KW-0812">Transmembrane</keyword>
<evidence type="ECO:0000313" key="2">
    <source>
        <dbReference type="EMBL" id="RUS25273.1"/>
    </source>
</evidence>
<dbReference type="EMBL" id="RBNJ01013434">
    <property type="protein sequence ID" value="RUS25273.1"/>
    <property type="molecule type" value="Genomic_DNA"/>
</dbReference>
<reference evidence="2 3" key="1">
    <citation type="journal article" date="2018" name="New Phytol.">
        <title>Phylogenomics of Endogonaceae and evolution of mycorrhizas within Mucoromycota.</title>
        <authorList>
            <person name="Chang Y."/>
            <person name="Desiro A."/>
            <person name="Na H."/>
            <person name="Sandor L."/>
            <person name="Lipzen A."/>
            <person name="Clum A."/>
            <person name="Barry K."/>
            <person name="Grigoriev I.V."/>
            <person name="Martin F.M."/>
            <person name="Stajich J.E."/>
            <person name="Smith M.E."/>
            <person name="Bonito G."/>
            <person name="Spatafora J.W."/>
        </authorList>
    </citation>
    <scope>NUCLEOTIDE SEQUENCE [LARGE SCALE GENOMIC DNA]</scope>
    <source>
        <strain evidence="2 3">AD002</strain>
    </source>
</reference>
<gene>
    <name evidence="2" type="ORF">BC938DRAFT_472398</name>
</gene>
<organism evidence="2 3">
    <name type="scientific">Jimgerdemannia flammicorona</name>
    <dbReference type="NCBI Taxonomy" id="994334"/>
    <lineage>
        <taxon>Eukaryota</taxon>
        <taxon>Fungi</taxon>
        <taxon>Fungi incertae sedis</taxon>
        <taxon>Mucoromycota</taxon>
        <taxon>Mucoromycotina</taxon>
        <taxon>Endogonomycetes</taxon>
        <taxon>Endogonales</taxon>
        <taxon>Endogonaceae</taxon>
        <taxon>Jimgerdemannia</taxon>
    </lineage>
</organism>
<feature type="transmembrane region" description="Helical" evidence="1">
    <location>
        <begin position="38"/>
        <end position="62"/>
    </location>
</feature>
<evidence type="ECO:0000313" key="3">
    <source>
        <dbReference type="Proteomes" id="UP000274822"/>
    </source>
</evidence>
<sequence length="108" mass="11746">MLLAGRLDGPISVVAVLEFCGEEEDNIRCVLGGGSVTAFVKLTCILMLVVHATMCLIGLIVVHATPWRVDDTPSTHAPPPLVLCSLAPLLSRVQFNRRGNFRVSWHPE</sequence>
<proteinExistence type="predicted"/>
<keyword evidence="1" id="KW-1133">Transmembrane helix</keyword>
<comment type="caution">
    <text evidence="2">The sequence shown here is derived from an EMBL/GenBank/DDBJ whole genome shotgun (WGS) entry which is preliminary data.</text>
</comment>